<evidence type="ECO:0008006" key="5">
    <source>
        <dbReference type="Google" id="ProtNLM"/>
    </source>
</evidence>
<organism evidence="3 4">
    <name type="scientific">Streptomyces sviceus (strain ATCC 29083 / DSM 924 / JCM 4929 / NBRC 13980 / NCIMB 11184 / NRRL 5439 / UC 5370)</name>
    <dbReference type="NCBI Taxonomy" id="463191"/>
    <lineage>
        <taxon>Bacteria</taxon>
        <taxon>Bacillati</taxon>
        <taxon>Actinomycetota</taxon>
        <taxon>Actinomycetes</taxon>
        <taxon>Kitasatosporales</taxon>
        <taxon>Streptomycetaceae</taxon>
        <taxon>Streptomyces</taxon>
    </lineage>
</organism>
<dbReference type="RefSeq" id="WP_007387230.1">
    <property type="nucleotide sequence ID" value="NZ_CM000951.1"/>
</dbReference>
<gene>
    <name evidence="3" type="ORF">SSEG_02307</name>
</gene>
<feature type="region of interest" description="Disordered" evidence="2">
    <location>
        <begin position="78"/>
        <end position="102"/>
    </location>
</feature>
<evidence type="ECO:0000313" key="3">
    <source>
        <dbReference type="EMBL" id="EDY55727.1"/>
    </source>
</evidence>
<dbReference type="HOGENOM" id="CLU_075313_0_0_11"/>
<reference evidence="3" key="1">
    <citation type="submission" date="2009-10" db="EMBL/GenBank/DDBJ databases">
        <title>The genome sequence of Streptomyces sviceus strain ATCC 29083.</title>
        <authorList>
            <consortium name="The Broad Institute Genome Sequencing Platform"/>
            <consortium name="Broad Institute Microbial Sequencing Center"/>
            <person name="Fischbach M."/>
            <person name="Godfrey P."/>
            <person name="Ward D."/>
            <person name="Young S."/>
            <person name="Zeng Q."/>
            <person name="Koehrsen M."/>
            <person name="Alvarado L."/>
            <person name="Berlin A.M."/>
            <person name="Bochicchio J."/>
            <person name="Borenstein D."/>
            <person name="Chapman S.B."/>
            <person name="Chen Z."/>
            <person name="Engels R."/>
            <person name="Freedman E."/>
            <person name="Gellesch M."/>
            <person name="Goldberg J."/>
            <person name="Griggs A."/>
            <person name="Gujja S."/>
            <person name="Heilman E.R."/>
            <person name="Heiman D.I."/>
            <person name="Hepburn T.A."/>
            <person name="Howarth C."/>
            <person name="Jen D."/>
            <person name="Larson L."/>
            <person name="Lewis B."/>
            <person name="Mehta T."/>
            <person name="Park D."/>
            <person name="Pearson M."/>
            <person name="Richards J."/>
            <person name="Roberts A."/>
            <person name="Saif S."/>
            <person name="Shea T.D."/>
            <person name="Shenoy N."/>
            <person name="Sisk P."/>
            <person name="Stolte C."/>
            <person name="Sykes S.N."/>
            <person name="Thomson T."/>
            <person name="Walk T."/>
            <person name="White J."/>
            <person name="Yandava C."/>
            <person name="Straight P."/>
            <person name="Clardy J."/>
            <person name="Hung D."/>
            <person name="Kolter R."/>
            <person name="Mekalanos J."/>
            <person name="Walker S."/>
            <person name="Walsh C.T."/>
            <person name="Wieland-Brown L.C."/>
            <person name="Haas B."/>
            <person name="Nusbaum C."/>
            <person name="Birren B."/>
        </authorList>
    </citation>
    <scope>NUCLEOTIDE SEQUENCE [LARGE SCALE GENOMIC DNA]</scope>
    <source>
        <strain evidence="3">ATCC 29083</strain>
    </source>
</reference>
<evidence type="ECO:0000256" key="2">
    <source>
        <dbReference type="SAM" id="MobiDB-lite"/>
    </source>
</evidence>
<keyword evidence="1" id="KW-0175">Coiled coil</keyword>
<dbReference type="AlphaFoldDB" id="B5HSC2"/>
<dbReference type="OrthoDB" id="4245288at2"/>
<proteinExistence type="predicted"/>
<keyword evidence="4" id="KW-1185">Reference proteome</keyword>
<evidence type="ECO:0000313" key="4">
    <source>
        <dbReference type="Proteomes" id="UP000002785"/>
    </source>
</evidence>
<name>B5HSC2_STRX2</name>
<accession>B5HSC2</accession>
<feature type="coiled-coil region" evidence="1">
    <location>
        <begin position="24"/>
        <end position="51"/>
    </location>
</feature>
<sequence length="180" mass="19648">MKGGFMPEPVSLRAKYTAMMTAELELIAKERERIELEVAALQDQLRLLERDQAWLSSRQEQLPPFPVAEGGNGDAAVLAGPVQDGASRGGVGEQPVGPAGMEPTLRNLVVGELQRHGVPRSSNDVAAVLRRAHPKRRIKEPAMRHVLEALVKQGRVQRAKRGSRVFYFVADAAPQGQSGR</sequence>
<dbReference type="Proteomes" id="UP000002785">
    <property type="component" value="Chromosome"/>
</dbReference>
<protein>
    <recommendedName>
        <fullName evidence="5">Regulatory protein</fullName>
    </recommendedName>
</protein>
<evidence type="ECO:0000256" key="1">
    <source>
        <dbReference type="SAM" id="Coils"/>
    </source>
</evidence>
<dbReference type="EMBL" id="CM000951">
    <property type="protein sequence ID" value="EDY55727.1"/>
    <property type="molecule type" value="Genomic_DNA"/>
</dbReference>